<dbReference type="Pfam" id="PF00646">
    <property type="entry name" value="F-box"/>
    <property type="match status" value="1"/>
</dbReference>
<dbReference type="EMBL" id="WJQU01000002">
    <property type="protein sequence ID" value="KAJ6643833.1"/>
    <property type="molecule type" value="Genomic_DNA"/>
</dbReference>
<dbReference type="InterPro" id="IPR036047">
    <property type="entry name" value="F-box-like_dom_sf"/>
</dbReference>
<evidence type="ECO:0000259" key="1">
    <source>
        <dbReference type="Pfam" id="PF00646"/>
    </source>
</evidence>
<feature type="non-terminal residue" evidence="2">
    <location>
        <position position="1"/>
    </location>
</feature>
<dbReference type="Proteomes" id="UP001151699">
    <property type="component" value="Chromosome B"/>
</dbReference>
<proteinExistence type="predicted"/>
<sequence length="309" mass="35995">MSSKDLSSLPSFDSLNLENVAERGTTFSDLNQDCIESILRFISPNDLAAFSQTCRLYKNWAEQYFHRKWKFLRIHIRFVNGFVRFKFNEVYKVRFRSLFRFLEVEIVESMSAQMFQFIRDNCAKDLVGLRLYSDTPMDLSQVDGSIIAGQLKSVEVLQLHKVSMRKDIYSNFLKYCEEIQTLFIIPSSTLEAEHGTINDSWMTQRYSKLKSFIFLSGHSKTAMTSLCLTEIDLDYAGIIFEIERNGTLKKIFSCKEIKSIRWMVRHECLTTALEGIPEQRHVETLAEADDNNYDLKITMNSIYSTQCNQ</sequence>
<gene>
    <name evidence="2" type="ORF">Bhyg_08798</name>
</gene>
<organism evidence="2 3">
    <name type="scientific">Pseudolycoriella hygida</name>
    <dbReference type="NCBI Taxonomy" id="35572"/>
    <lineage>
        <taxon>Eukaryota</taxon>
        <taxon>Metazoa</taxon>
        <taxon>Ecdysozoa</taxon>
        <taxon>Arthropoda</taxon>
        <taxon>Hexapoda</taxon>
        <taxon>Insecta</taxon>
        <taxon>Pterygota</taxon>
        <taxon>Neoptera</taxon>
        <taxon>Endopterygota</taxon>
        <taxon>Diptera</taxon>
        <taxon>Nematocera</taxon>
        <taxon>Sciaroidea</taxon>
        <taxon>Sciaridae</taxon>
        <taxon>Pseudolycoriella</taxon>
    </lineage>
</organism>
<accession>A0A9Q0N5A5</accession>
<keyword evidence="3" id="KW-1185">Reference proteome</keyword>
<name>A0A9Q0N5A5_9DIPT</name>
<dbReference type="InterPro" id="IPR001810">
    <property type="entry name" value="F-box_dom"/>
</dbReference>
<reference evidence="2" key="1">
    <citation type="submission" date="2022-07" db="EMBL/GenBank/DDBJ databases">
        <authorList>
            <person name="Trinca V."/>
            <person name="Uliana J.V.C."/>
            <person name="Torres T.T."/>
            <person name="Ward R.J."/>
            <person name="Monesi N."/>
        </authorList>
    </citation>
    <scope>NUCLEOTIDE SEQUENCE</scope>
    <source>
        <strain evidence="2">HSMRA1968</strain>
        <tissue evidence="2">Whole embryos</tissue>
    </source>
</reference>
<evidence type="ECO:0000313" key="3">
    <source>
        <dbReference type="Proteomes" id="UP001151699"/>
    </source>
</evidence>
<feature type="domain" description="F-box" evidence="1">
    <location>
        <begin position="27"/>
        <end position="60"/>
    </location>
</feature>
<dbReference type="SUPFAM" id="SSF81383">
    <property type="entry name" value="F-box domain"/>
    <property type="match status" value="1"/>
</dbReference>
<comment type="caution">
    <text evidence="2">The sequence shown here is derived from an EMBL/GenBank/DDBJ whole genome shotgun (WGS) entry which is preliminary data.</text>
</comment>
<dbReference type="AlphaFoldDB" id="A0A9Q0N5A5"/>
<dbReference type="OrthoDB" id="549243at2759"/>
<protein>
    <recommendedName>
        <fullName evidence="1">F-box domain-containing protein</fullName>
    </recommendedName>
</protein>
<evidence type="ECO:0000313" key="2">
    <source>
        <dbReference type="EMBL" id="KAJ6643833.1"/>
    </source>
</evidence>